<organism evidence="2">
    <name type="scientific">Bacillus mycoides</name>
    <dbReference type="NCBI Taxonomy" id="1405"/>
    <lineage>
        <taxon>Bacteria</taxon>
        <taxon>Bacillati</taxon>
        <taxon>Bacillota</taxon>
        <taxon>Bacilli</taxon>
        <taxon>Bacillales</taxon>
        <taxon>Bacillaceae</taxon>
        <taxon>Bacillus</taxon>
        <taxon>Bacillus cereus group</taxon>
    </lineage>
</organism>
<dbReference type="Proteomes" id="UP000001753">
    <property type="component" value="Chromosome"/>
</dbReference>
<dbReference type="HOGENOM" id="CLU_1486205_0_0_9"/>
<reference evidence="2" key="1">
    <citation type="journal article" date="2012" name="Genome Res.">
        <title>Genomic characterization of the Bacillus cereus sensu lato species: Backdrop to the evolution of Bacillus anthracis.</title>
        <authorList>
            <person name="Zwick M.E."/>
            <person name="Joseph S.J."/>
            <person name="Didelot X."/>
            <person name="Chen P.E."/>
            <person name="Bishop-Lilly K.A."/>
            <person name="Stewart A.C."/>
            <person name="Willner K."/>
            <person name="Nolan N."/>
            <person name="Lentz S."/>
            <person name="Thomason M.K."/>
            <person name="Sozhamannan S."/>
            <person name="Mateczun A.J."/>
            <person name="Du L."/>
            <person name="Read T.D."/>
        </authorList>
    </citation>
    <scope>NUCLEOTIDE SEQUENCE [LARGE SCALE GENOMIC DNA]</scope>
    <source>
        <strain evidence="2">AH603</strain>
    </source>
</reference>
<keyword evidence="1" id="KW-0812">Transmembrane</keyword>
<dbReference type="AlphaFoldDB" id="C2XQ70"/>
<proteinExistence type="predicted"/>
<feature type="transmembrane region" description="Helical" evidence="1">
    <location>
        <begin position="91"/>
        <end position="111"/>
    </location>
</feature>
<accession>C2XQ70</accession>
<feature type="transmembrane region" description="Helical" evidence="1">
    <location>
        <begin position="18"/>
        <end position="36"/>
    </location>
</feature>
<comment type="caution">
    <text evidence="2">The sequence shown here is derived from an EMBL/GenBank/DDBJ whole genome shotgun (WGS) entry which is preliminary data.</text>
</comment>
<feature type="transmembrane region" description="Helical" evidence="1">
    <location>
        <begin position="123"/>
        <end position="149"/>
    </location>
</feature>
<keyword evidence="1" id="KW-1133">Transmembrane helix</keyword>
<protein>
    <submittedName>
        <fullName evidence="2">Uncharacterized protein</fullName>
    </submittedName>
</protein>
<evidence type="ECO:0000313" key="2">
    <source>
        <dbReference type="EMBL" id="EEL72200.1"/>
    </source>
</evidence>
<dbReference type="EMBL" id="ACMP01000034">
    <property type="protein sequence ID" value="EEL72200.1"/>
    <property type="molecule type" value="Genomic_DNA"/>
</dbReference>
<name>C2XQ70_BACMY</name>
<sequence>MIDGGEQMKKNKRKKLRWLKWILILPLLLALLLFGLHSMKFERWDHEKHKQAAYTVSHDKEKEAFVTQKEKFNNFERNQHHEKHHEKEFEGLFFIPFLLAFGFVLFGWFMLRKSEGNTVKKWTGILLLVIGLLPVLPMIAFVAMIIWVYKKLKEKRMATDIDLYSDFQVQKQVDILDQWERNIRKEEK</sequence>
<gene>
    <name evidence="2" type="ORF">bcere0026_8230</name>
</gene>
<evidence type="ECO:0000256" key="1">
    <source>
        <dbReference type="SAM" id="Phobius"/>
    </source>
</evidence>
<keyword evidence="1" id="KW-0472">Membrane</keyword>